<sequence length="769" mass="84172">MMKSILPSSRSTPPPPSVVLDRGLVRMPVHATGLALLTLSFQTLGIIYSDIGTSPLYVLNGIWSSSGPAPSREDVIGGLSAIVWSLTLIPLIKYVLICLHFGTTEGEGGTFALFQGLYPPKAFETAPTRDSMSVGLKATKNIRAPQSLRWPLLVWSLFGTSLTMADGVLTAAVSVTSAVGGIAVAKPAVAHDVTGISIAFIVVLFLAQPFGTARLASIFAPTTCVWLLLLAGTGIYNIQTHPGIFRAFDPSRAVMYFVRTGNYDTLAGVLLAVTGCEALFANLGQFNMLSIQISFSTFVYPSLILAYLGQGSRLIVDGDDVISNVFYRTIPGAHNGPLFWILYVFAILATLIASQAMITGAFSLVQQLVNMKSLPPFRMVHTSDKIQGQVYIPAVNWTLMIGTIIIVAAFKNASQLTNAYGFAVATVMFSTTVLIAIQIRYVKHLPVLLGVAFFLFFGFIDGLFWGASLKKVPDGAWVPLTIGVVLLILMTFWNWAKGLEDRFDGASRRNLSRFIVSSRSPIDEKFPATGRSAELDRESFSENATGVEVEAGDNGLEETKFYCMVPTLSREGDGVDLDADSDGEEKRELGRLPMLAVFHRMAHERGVPHSFISFIRQWPALPRFVIFLSVHVLPIGHVTLEDRYVVEKVDGVPGFYGASYYLGFREEFGVQIDEIVKRICALEARSSPRDAPETIRELNAVAPSHTHVVPYYNITSKDVDAGRLSSVVNYVRRVLIEDIYRRLCVMFPETVNWIARQDEIVNIGVNATI</sequence>
<accession>A0ACB8RES1</accession>
<proteinExistence type="predicted"/>
<protein>
    <submittedName>
        <fullName evidence="1">Potassium transporter</fullName>
    </submittedName>
</protein>
<evidence type="ECO:0000313" key="1">
    <source>
        <dbReference type="EMBL" id="KAI0042517.1"/>
    </source>
</evidence>
<organism evidence="1 2">
    <name type="scientific">Auriscalpium vulgare</name>
    <dbReference type="NCBI Taxonomy" id="40419"/>
    <lineage>
        <taxon>Eukaryota</taxon>
        <taxon>Fungi</taxon>
        <taxon>Dikarya</taxon>
        <taxon>Basidiomycota</taxon>
        <taxon>Agaricomycotina</taxon>
        <taxon>Agaricomycetes</taxon>
        <taxon>Russulales</taxon>
        <taxon>Auriscalpiaceae</taxon>
        <taxon>Auriscalpium</taxon>
    </lineage>
</organism>
<keyword evidence="2" id="KW-1185">Reference proteome</keyword>
<dbReference type="EMBL" id="MU276062">
    <property type="protein sequence ID" value="KAI0042517.1"/>
    <property type="molecule type" value="Genomic_DNA"/>
</dbReference>
<comment type="caution">
    <text evidence="1">The sequence shown here is derived from an EMBL/GenBank/DDBJ whole genome shotgun (WGS) entry which is preliminary data.</text>
</comment>
<dbReference type="Proteomes" id="UP000814033">
    <property type="component" value="Unassembled WGS sequence"/>
</dbReference>
<reference evidence="1" key="1">
    <citation type="submission" date="2021-02" db="EMBL/GenBank/DDBJ databases">
        <authorList>
            <consortium name="DOE Joint Genome Institute"/>
            <person name="Ahrendt S."/>
            <person name="Looney B.P."/>
            <person name="Miyauchi S."/>
            <person name="Morin E."/>
            <person name="Drula E."/>
            <person name="Courty P.E."/>
            <person name="Chicoki N."/>
            <person name="Fauchery L."/>
            <person name="Kohler A."/>
            <person name="Kuo A."/>
            <person name="Labutti K."/>
            <person name="Pangilinan J."/>
            <person name="Lipzen A."/>
            <person name="Riley R."/>
            <person name="Andreopoulos W."/>
            <person name="He G."/>
            <person name="Johnson J."/>
            <person name="Barry K.W."/>
            <person name="Grigoriev I.V."/>
            <person name="Nagy L."/>
            <person name="Hibbett D."/>
            <person name="Henrissat B."/>
            <person name="Matheny P.B."/>
            <person name="Labbe J."/>
            <person name="Martin F."/>
        </authorList>
    </citation>
    <scope>NUCLEOTIDE SEQUENCE</scope>
    <source>
        <strain evidence="1">FP105234-sp</strain>
    </source>
</reference>
<name>A0ACB8RES1_9AGAM</name>
<reference evidence="1" key="2">
    <citation type="journal article" date="2022" name="New Phytol.">
        <title>Evolutionary transition to the ectomycorrhizal habit in the genomes of a hyperdiverse lineage of mushroom-forming fungi.</title>
        <authorList>
            <person name="Looney B."/>
            <person name="Miyauchi S."/>
            <person name="Morin E."/>
            <person name="Drula E."/>
            <person name="Courty P.E."/>
            <person name="Kohler A."/>
            <person name="Kuo A."/>
            <person name="LaButti K."/>
            <person name="Pangilinan J."/>
            <person name="Lipzen A."/>
            <person name="Riley R."/>
            <person name="Andreopoulos W."/>
            <person name="He G."/>
            <person name="Johnson J."/>
            <person name="Nolan M."/>
            <person name="Tritt A."/>
            <person name="Barry K.W."/>
            <person name="Grigoriev I.V."/>
            <person name="Nagy L.G."/>
            <person name="Hibbett D."/>
            <person name="Henrissat B."/>
            <person name="Matheny P.B."/>
            <person name="Labbe J."/>
            <person name="Martin F.M."/>
        </authorList>
    </citation>
    <scope>NUCLEOTIDE SEQUENCE</scope>
    <source>
        <strain evidence="1">FP105234-sp</strain>
    </source>
</reference>
<evidence type="ECO:0000313" key="2">
    <source>
        <dbReference type="Proteomes" id="UP000814033"/>
    </source>
</evidence>
<gene>
    <name evidence="1" type="ORF">FA95DRAFT_1610129</name>
</gene>